<accession>A0A438C7P8</accession>
<gene>
    <name evidence="1" type="ORF">CK203_093802</name>
</gene>
<organism evidence="1 2">
    <name type="scientific">Vitis vinifera</name>
    <name type="common">Grape</name>
    <dbReference type="NCBI Taxonomy" id="29760"/>
    <lineage>
        <taxon>Eukaryota</taxon>
        <taxon>Viridiplantae</taxon>
        <taxon>Streptophyta</taxon>
        <taxon>Embryophyta</taxon>
        <taxon>Tracheophyta</taxon>
        <taxon>Spermatophyta</taxon>
        <taxon>Magnoliopsida</taxon>
        <taxon>eudicotyledons</taxon>
        <taxon>Gunneridae</taxon>
        <taxon>Pentapetalae</taxon>
        <taxon>rosids</taxon>
        <taxon>Vitales</taxon>
        <taxon>Vitaceae</taxon>
        <taxon>Viteae</taxon>
        <taxon>Vitis</taxon>
    </lineage>
</organism>
<comment type="caution">
    <text evidence="1">The sequence shown here is derived from an EMBL/GenBank/DDBJ whole genome shotgun (WGS) entry which is preliminary data.</text>
</comment>
<name>A0A438C7P8_VITVI</name>
<dbReference type="AlphaFoldDB" id="A0A438C7P8"/>
<sequence length="134" mass="15049">MSVAHIWKLQENTAALCSKISQNVGRTYQEASGEHCGTVQNDCETLRTICIEAARQFTSLGRTLTKAFEKLRDAGLTVPLTPLPLPYPIPPHFRSHEHYLYHQIQEHDTERCSALHHAIQDLIDSGLVYLAGQV</sequence>
<protein>
    <submittedName>
        <fullName evidence="1">Uncharacterized protein</fullName>
    </submittedName>
</protein>
<evidence type="ECO:0000313" key="1">
    <source>
        <dbReference type="EMBL" id="RVW19283.1"/>
    </source>
</evidence>
<evidence type="ECO:0000313" key="2">
    <source>
        <dbReference type="Proteomes" id="UP000288805"/>
    </source>
</evidence>
<dbReference type="Proteomes" id="UP000288805">
    <property type="component" value="Unassembled WGS sequence"/>
</dbReference>
<proteinExistence type="predicted"/>
<reference evidence="1 2" key="1">
    <citation type="journal article" date="2018" name="PLoS Genet.">
        <title>Population sequencing reveals clonal diversity and ancestral inbreeding in the grapevine cultivar Chardonnay.</title>
        <authorList>
            <person name="Roach M.J."/>
            <person name="Johnson D.L."/>
            <person name="Bohlmann J."/>
            <person name="van Vuuren H.J."/>
            <person name="Jones S.J."/>
            <person name="Pretorius I.S."/>
            <person name="Schmidt S.A."/>
            <person name="Borneman A.R."/>
        </authorList>
    </citation>
    <scope>NUCLEOTIDE SEQUENCE [LARGE SCALE GENOMIC DNA]</scope>
    <source>
        <strain evidence="2">cv. Chardonnay</strain>
        <tissue evidence="1">Leaf</tissue>
    </source>
</reference>
<dbReference type="EMBL" id="QGNW01002498">
    <property type="protein sequence ID" value="RVW19283.1"/>
    <property type="molecule type" value="Genomic_DNA"/>
</dbReference>